<dbReference type="PANTHER" id="PTHR42715">
    <property type="entry name" value="BETA-GLUCOSIDASE"/>
    <property type="match status" value="1"/>
</dbReference>
<dbReference type="Pfam" id="PF14310">
    <property type="entry name" value="Fn3-like"/>
    <property type="match status" value="1"/>
</dbReference>
<keyword evidence="4" id="KW-0326">Glycosidase</keyword>
<dbReference type="GO" id="GO:0005975">
    <property type="term" value="P:carbohydrate metabolic process"/>
    <property type="evidence" value="ECO:0007669"/>
    <property type="project" value="InterPro"/>
</dbReference>
<dbReference type="PANTHER" id="PTHR42715:SF10">
    <property type="entry name" value="BETA-GLUCOSIDASE"/>
    <property type="match status" value="1"/>
</dbReference>
<keyword evidence="3" id="KW-0119">Carbohydrate metabolism</keyword>
<evidence type="ECO:0000313" key="6">
    <source>
        <dbReference type="EMBL" id="HIR66755.1"/>
    </source>
</evidence>
<comment type="similarity">
    <text evidence="1 4">Belongs to the glycosyl hydrolase 3 family.</text>
</comment>
<dbReference type="InterPro" id="IPR026891">
    <property type="entry name" value="Fn3-like"/>
</dbReference>
<dbReference type="PRINTS" id="PR00133">
    <property type="entry name" value="GLHYDRLASE3"/>
</dbReference>
<dbReference type="SUPFAM" id="SSF51445">
    <property type="entry name" value="(Trans)glycosidases"/>
    <property type="match status" value="1"/>
</dbReference>
<evidence type="ECO:0000313" key="7">
    <source>
        <dbReference type="Proteomes" id="UP000823913"/>
    </source>
</evidence>
<dbReference type="InterPro" id="IPR013783">
    <property type="entry name" value="Ig-like_fold"/>
</dbReference>
<comment type="caution">
    <text evidence="6">The sequence shown here is derived from an EMBL/GenBank/DDBJ whole genome shotgun (WGS) entry which is preliminary data.</text>
</comment>
<dbReference type="Proteomes" id="UP000823913">
    <property type="component" value="Unassembled WGS sequence"/>
</dbReference>
<dbReference type="InterPro" id="IPR036962">
    <property type="entry name" value="Glyco_hydro_3_N_sf"/>
</dbReference>
<dbReference type="SMART" id="SM01217">
    <property type="entry name" value="Fn3_like"/>
    <property type="match status" value="1"/>
</dbReference>
<dbReference type="InterPro" id="IPR019800">
    <property type="entry name" value="Glyco_hydro_3_AS"/>
</dbReference>
<dbReference type="InterPro" id="IPR001764">
    <property type="entry name" value="Glyco_hydro_3_N"/>
</dbReference>
<dbReference type="InterPro" id="IPR050288">
    <property type="entry name" value="Cellulose_deg_GH3"/>
</dbReference>
<dbReference type="Gene3D" id="3.40.50.1700">
    <property type="entry name" value="Glycoside hydrolase family 3 C-terminal domain"/>
    <property type="match status" value="1"/>
</dbReference>
<dbReference type="SUPFAM" id="SSF52279">
    <property type="entry name" value="Beta-D-glucan exohydrolase, C-terminal domain"/>
    <property type="match status" value="1"/>
</dbReference>
<name>A0A9D1J8T4_9FIRM</name>
<evidence type="ECO:0000256" key="4">
    <source>
        <dbReference type="RuleBase" id="RU361161"/>
    </source>
</evidence>
<accession>A0A9D1J8T4</accession>
<organism evidence="6 7">
    <name type="scientific">Candidatus Coproplasma avicola</name>
    <dbReference type="NCBI Taxonomy" id="2840744"/>
    <lineage>
        <taxon>Bacteria</taxon>
        <taxon>Bacillati</taxon>
        <taxon>Bacillota</taxon>
        <taxon>Clostridia</taxon>
        <taxon>Eubacteriales</taxon>
        <taxon>Candidatus Coproplasma</taxon>
    </lineage>
</organism>
<dbReference type="Gene3D" id="2.60.40.10">
    <property type="entry name" value="Immunoglobulins"/>
    <property type="match status" value="1"/>
</dbReference>
<dbReference type="PROSITE" id="PS00775">
    <property type="entry name" value="GLYCOSYL_HYDROL_F3"/>
    <property type="match status" value="1"/>
</dbReference>
<feature type="domain" description="Fibronectin type III-like" evidence="5">
    <location>
        <begin position="571"/>
        <end position="640"/>
    </location>
</feature>
<sequence>MTDKEKTQKLDIATKARLLTGSSFWKSAECRQIDLSPALMSDGPHGLRVQDKLPNHLGMGTSLPSTCFPTASSMACSWDISLGEELGAALGGEAAHMGVAMVLGPGLNIKRSPKCGRNFEYFSEDSYLSGKLAAAYVRGIQSAGVYSCIKHFAVNSREYARMVYDCRVDEQTLRETYLTGFEIAVKEGKPAAVMTAYNKLNGTYCNSDEYLISGILRGEWGFDGLVVSDWGGTYDKVAAVRAGVDLEMPRCDFSAEEVQTAAERGELAPDIIDKSISRQLAFSRAAQNIEKGQVDWQKNAELARRCAENSLVLLKNEGNALPLNNAERVALVGSFANNPRCQGAGSSLVNPTSLDNILGAMQSSPINLIGFAEGFDRKGGKNEKLKQCALRLVGDADTVVLCMGLPEGMELESADRAHLQLPENQIDLLKSLSSLGKKIVVVLSCGGVVDTSWDIYCSALIHAHLAGQSCGGAVVNALAGKVNPSGRLAESYPLHEGDVPCDKIYDKYAYKMDFAEGIYVGYKYYNALGVPVKYPFGYGLSYTTFAYSDACADEKGVYVTVANAGKVGGATVVQMYVRAPRPELEVSPAELKGFKKVFLPAGASERVFIPFDEYTFRVWDNAAHCWRQGGRYTVYLGENSRDFYFEHTICFGQSPAICGAPSSYEQYFNSHISADESRPEYKKGQLVATPLTEIADLRYCKGVVARLFAFIARLYSRSKDELLSNSMNHLPIRFIMVFLHFNAARARGFIEACNGHFFKGVKKILFGK</sequence>
<dbReference type="InterPro" id="IPR036881">
    <property type="entry name" value="Glyco_hydro_3_C_sf"/>
</dbReference>
<reference evidence="6" key="1">
    <citation type="submission" date="2020-10" db="EMBL/GenBank/DDBJ databases">
        <authorList>
            <person name="Gilroy R."/>
        </authorList>
    </citation>
    <scope>NUCLEOTIDE SEQUENCE</scope>
    <source>
        <strain evidence="6">ChiW16-3235</strain>
    </source>
</reference>
<dbReference type="Pfam" id="PF01915">
    <property type="entry name" value="Glyco_hydro_3_C"/>
    <property type="match status" value="1"/>
</dbReference>
<keyword evidence="2 4" id="KW-0378">Hydrolase</keyword>
<dbReference type="InterPro" id="IPR017853">
    <property type="entry name" value="GH"/>
</dbReference>
<dbReference type="GO" id="GO:0004553">
    <property type="term" value="F:hydrolase activity, hydrolyzing O-glycosyl compounds"/>
    <property type="evidence" value="ECO:0007669"/>
    <property type="project" value="InterPro"/>
</dbReference>
<evidence type="ECO:0000256" key="1">
    <source>
        <dbReference type="ARBA" id="ARBA00005336"/>
    </source>
</evidence>
<gene>
    <name evidence="6" type="ORF">IAB94_01760</name>
</gene>
<evidence type="ECO:0000259" key="5">
    <source>
        <dbReference type="SMART" id="SM01217"/>
    </source>
</evidence>
<reference evidence="6" key="2">
    <citation type="journal article" date="2021" name="PeerJ">
        <title>Extensive microbial diversity within the chicken gut microbiome revealed by metagenomics and culture.</title>
        <authorList>
            <person name="Gilroy R."/>
            <person name="Ravi A."/>
            <person name="Getino M."/>
            <person name="Pursley I."/>
            <person name="Horton D.L."/>
            <person name="Alikhan N.F."/>
            <person name="Baker D."/>
            <person name="Gharbi K."/>
            <person name="Hall N."/>
            <person name="Watson M."/>
            <person name="Adriaenssens E.M."/>
            <person name="Foster-Nyarko E."/>
            <person name="Jarju S."/>
            <person name="Secka A."/>
            <person name="Antonio M."/>
            <person name="Oren A."/>
            <person name="Chaudhuri R.R."/>
            <person name="La Ragione R."/>
            <person name="Hildebrand F."/>
            <person name="Pallen M.J."/>
        </authorList>
    </citation>
    <scope>NUCLEOTIDE SEQUENCE</scope>
    <source>
        <strain evidence="6">ChiW16-3235</strain>
    </source>
</reference>
<dbReference type="EMBL" id="DVHK01000042">
    <property type="protein sequence ID" value="HIR66755.1"/>
    <property type="molecule type" value="Genomic_DNA"/>
</dbReference>
<evidence type="ECO:0000256" key="2">
    <source>
        <dbReference type="ARBA" id="ARBA00022801"/>
    </source>
</evidence>
<proteinExistence type="inferred from homology"/>
<evidence type="ECO:0000256" key="3">
    <source>
        <dbReference type="ARBA" id="ARBA00023277"/>
    </source>
</evidence>
<dbReference type="Gene3D" id="3.20.20.300">
    <property type="entry name" value="Glycoside hydrolase, family 3, N-terminal domain"/>
    <property type="match status" value="1"/>
</dbReference>
<protein>
    <submittedName>
        <fullName evidence="6">Glycoside hydrolase family 3 C-terminal domain-containing protein</fullName>
    </submittedName>
</protein>
<dbReference type="AlphaFoldDB" id="A0A9D1J8T4"/>
<dbReference type="Pfam" id="PF00933">
    <property type="entry name" value="Glyco_hydro_3"/>
    <property type="match status" value="1"/>
</dbReference>
<dbReference type="InterPro" id="IPR002772">
    <property type="entry name" value="Glyco_hydro_3_C"/>
</dbReference>